<organism evidence="2 3">
    <name type="scientific">Halobacillus naozhouensis</name>
    <dbReference type="NCBI Taxonomy" id="554880"/>
    <lineage>
        <taxon>Bacteria</taxon>
        <taxon>Bacillati</taxon>
        <taxon>Bacillota</taxon>
        <taxon>Bacilli</taxon>
        <taxon>Bacillales</taxon>
        <taxon>Bacillaceae</taxon>
        <taxon>Halobacillus</taxon>
    </lineage>
</organism>
<evidence type="ECO:0000256" key="1">
    <source>
        <dbReference type="SAM" id="Phobius"/>
    </source>
</evidence>
<gene>
    <name evidence="2" type="ORF">P9989_12280</name>
</gene>
<accession>A0ABY8IT64</accession>
<evidence type="ECO:0000313" key="2">
    <source>
        <dbReference type="EMBL" id="WFT73183.1"/>
    </source>
</evidence>
<keyword evidence="1" id="KW-0812">Transmembrane</keyword>
<sequence>MVIRAMMNSLVEQTGFLMPVGLSWGRTVLGFIILSMLQNEN</sequence>
<protein>
    <submittedName>
        <fullName evidence="2">Uncharacterized protein</fullName>
    </submittedName>
</protein>
<feature type="transmembrane region" description="Helical" evidence="1">
    <location>
        <begin position="16"/>
        <end position="37"/>
    </location>
</feature>
<dbReference type="EMBL" id="CP121671">
    <property type="protein sequence ID" value="WFT73183.1"/>
    <property type="molecule type" value="Genomic_DNA"/>
</dbReference>
<proteinExistence type="predicted"/>
<evidence type="ECO:0000313" key="3">
    <source>
        <dbReference type="Proteomes" id="UP001221597"/>
    </source>
</evidence>
<keyword evidence="1" id="KW-0472">Membrane</keyword>
<keyword evidence="1" id="KW-1133">Transmembrane helix</keyword>
<dbReference type="Proteomes" id="UP001221597">
    <property type="component" value="Chromosome"/>
</dbReference>
<keyword evidence="3" id="KW-1185">Reference proteome</keyword>
<dbReference type="RefSeq" id="WP_283075207.1">
    <property type="nucleotide sequence ID" value="NZ_CP121671.1"/>
</dbReference>
<name>A0ABY8IT64_9BACI</name>
<reference evidence="2 3" key="1">
    <citation type="submission" date="2023-04" db="EMBL/GenBank/DDBJ databases">
        <title>Genome sequence of Halobacillus naozhouensis KACC 21980.</title>
        <authorList>
            <person name="Kim S."/>
            <person name="Heo J."/>
            <person name="Kwon S.-W."/>
        </authorList>
    </citation>
    <scope>NUCLEOTIDE SEQUENCE [LARGE SCALE GENOMIC DNA]</scope>
    <source>
        <strain evidence="2 3">KCTC 13234</strain>
    </source>
</reference>